<keyword evidence="1" id="KW-0812">Transmembrane</keyword>
<evidence type="ECO:0000256" key="1">
    <source>
        <dbReference type="SAM" id="Phobius"/>
    </source>
</evidence>
<dbReference type="WBParaSite" id="ALUE_0000112901-mRNA-1">
    <property type="protein sequence ID" value="ALUE_0000112901-mRNA-1"/>
    <property type="gene ID" value="ALUE_0000112901"/>
</dbReference>
<sequence>MNNCIHFINLFTLNCIIIILFAISNNGDNREKTNIVDGNICRNFIRHSSRGNENRNGRENKMTIVDESLSMEERAATLIGCAISPYALKNRESTILEEKTMDLVNSLKSDMISSRSCQTVSEVYFFHYIDLFIICCLFLYLLQNYRSFELI</sequence>
<dbReference type="AlphaFoldDB" id="A0A0M3HHY4"/>
<keyword evidence="2" id="KW-1185">Reference proteome</keyword>
<feature type="transmembrane region" description="Helical" evidence="1">
    <location>
        <begin position="123"/>
        <end position="142"/>
    </location>
</feature>
<evidence type="ECO:0000313" key="3">
    <source>
        <dbReference type="WBParaSite" id="ALUE_0000112901-mRNA-1"/>
    </source>
</evidence>
<dbReference type="Proteomes" id="UP000036681">
    <property type="component" value="Unplaced"/>
</dbReference>
<protein>
    <submittedName>
        <fullName evidence="3">Uncharacterized protein</fullName>
    </submittedName>
</protein>
<name>A0A0M3HHY4_ASCLU</name>
<keyword evidence="1" id="KW-0472">Membrane</keyword>
<proteinExistence type="predicted"/>
<reference evidence="3" key="1">
    <citation type="submission" date="2017-02" db="UniProtKB">
        <authorList>
            <consortium name="WormBaseParasite"/>
        </authorList>
    </citation>
    <scope>IDENTIFICATION</scope>
</reference>
<feature type="transmembrane region" description="Helical" evidence="1">
    <location>
        <begin position="6"/>
        <end position="23"/>
    </location>
</feature>
<evidence type="ECO:0000313" key="2">
    <source>
        <dbReference type="Proteomes" id="UP000036681"/>
    </source>
</evidence>
<keyword evidence="1" id="KW-1133">Transmembrane helix</keyword>
<accession>A0A0M3HHY4</accession>
<organism evidence="2 3">
    <name type="scientific">Ascaris lumbricoides</name>
    <name type="common">Giant roundworm</name>
    <dbReference type="NCBI Taxonomy" id="6252"/>
    <lineage>
        <taxon>Eukaryota</taxon>
        <taxon>Metazoa</taxon>
        <taxon>Ecdysozoa</taxon>
        <taxon>Nematoda</taxon>
        <taxon>Chromadorea</taxon>
        <taxon>Rhabditida</taxon>
        <taxon>Spirurina</taxon>
        <taxon>Ascaridomorpha</taxon>
        <taxon>Ascaridoidea</taxon>
        <taxon>Ascarididae</taxon>
        <taxon>Ascaris</taxon>
    </lineage>
</organism>